<keyword evidence="3" id="KW-1003">Cell membrane</keyword>
<evidence type="ECO:0000256" key="5">
    <source>
        <dbReference type="ARBA" id="ARBA00022741"/>
    </source>
</evidence>
<feature type="domain" description="ABC transporter" evidence="10">
    <location>
        <begin position="18"/>
        <end position="244"/>
    </location>
</feature>
<dbReference type="Pfam" id="PF13476">
    <property type="entry name" value="AAA_23"/>
    <property type="match status" value="1"/>
</dbReference>
<keyword evidence="5" id="KW-0547">Nucleotide-binding</keyword>
<evidence type="ECO:0000256" key="4">
    <source>
        <dbReference type="ARBA" id="ARBA00022496"/>
    </source>
</evidence>
<dbReference type="SMART" id="SM00382">
    <property type="entry name" value="AAA"/>
    <property type="match status" value="1"/>
</dbReference>
<evidence type="ECO:0000256" key="2">
    <source>
        <dbReference type="ARBA" id="ARBA00022448"/>
    </source>
</evidence>
<evidence type="ECO:0000256" key="3">
    <source>
        <dbReference type="ARBA" id="ARBA00022475"/>
    </source>
</evidence>
<dbReference type="GO" id="GO:0005524">
    <property type="term" value="F:ATP binding"/>
    <property type="evidence" value="ECO:0007669"/>
    <property type="project" value="UniProtKB-KW"/>
</dbReference>
<dbReference type="PROSITE" id="PS50893">
    <property type="entry name" value="ABC_TRANSPORTER_2"/>
    <property type="match status" value="1"/>
</dbReference>
<protein>
    <submittedName>
        <fullName evidence="11">ATPase</fullName>
    </submittedName>
</protein>
<dbReference type="Pfam" id="PF13304">
    <property type="entry name" value="AAA_21"/>
    <property type="match status" value="1"/>
</dbReference>
<dbReference type="GO" id="GO:0005886">
    <property type="term" value="C:plasma membrane"/>
    <property type="evidence" value="ECO:0007669"/>
    <property type="project" value="UniProtKB-SubCell"/>
</dbReference>
<reference evidence="11" key="1">
    <citation type="submission" date="2023-08" db="EMBL/GenBank/DDBJ databases">
        <title>Functional and genomic diversity of the sorghum phyllosphere microbiome.</title>
        <authorList>
            <person name="Shade A."/>
        </authorList>
    </citation>
    <scope>NUCLEOTIDE SEQUENCE</scope>
    <source>
        <strain evidence="11">SORGH_AS_0974</strain>
    </source>
</reference>
<evidence type="ECO:0000256" key="9">
    <source>
        <dbReference type="ARBA" id="ARBA00023136"/>
    </source>
</evidence>
<evidence type="ECO:0000256" key="7">
    <source>
        <dbReference type="ARBA" id="ARBA00023004"/>
    </source>
</evidence>
<keyword evidence="7" id="KW-0408">Iron</keyword>
<dbReference type="PANTHER" id="PTHR42771:SF2">
    <property type="entry name" value="IRON(3+)-HYDROXAMATE IMPORT ATP-BINDING PROTEIN FHUC"/>
    <property type="match status" value="1"/>
</dbReference>
<dbReference type="AlphaFoldDB" id="A0AAJ2B8M1"/>
<organism evidence="11 12">
    <name type="scientific">Agrobacterium larrymoorei</name>
    <dbReference type="NCBI Taxonomy" id="160699"/>
    <lineage>
        <taxon>Bacteria</taxon>
        <taxon>Pseudomonadati</taxon>
        <taxon>Pseudomonadota</taxon>
        <taxon>Alphaproteobacteria</taxon>
        <taxon>Hyphomicrobiales</taxon>
        <taxon>Rhizobiaceae</taxon>
        <taxon>Rhizobium/Agrobacterium group</taxon>
        <taxon>Agrobacterium</taxon>
    </lineage>
</organism>
<dbReference type="SUPFAM" id="SSF52540">
    <property type="entry name" value="P-loop containing nucleoside triphosphate hydrolases"/>
    <property type="match status" value="1"/>
</dbReference>
<proteinExistence type="predicted"/>
<keyword evidence="9" id="KW-0472">Membrane</keyword>
<keyword evidence="4" id="KW-0410">Iron transport</keyword>
<dbReference type="EMBL" id="JAVIZC010000001">
    <property type="protein sequence ID" value="MDR6100097.1"/>
    <property type="molecule type" value="Genomic_DNA"/>
</dbReference>
<evidence type="ECO:0000313" key="12">
    <source>
        <dbReference type="Proteomes" id="UP001255601"/>
    </source>
</evidence>
<evidence type="ECO:0000256" key="8">
    <source>
        <dbReference type="ARBA" id="ARBA00023065"/>
    </source>
</evidence>
<dbReference type="Proteomes" id="UP001255601">
    <property type="component" value="Unassembled WGS sequence"/>
</dbReference>
<dbReference type="GO" id="GO:0016887">
    <property type="term" value="F:ATP hydrolysis activity"/>
    <property type="evidence" value="ECO:0007669"/>
    <property type="project" value="InterPro"/>
</dbReference>
<dbReference type="InterPro" id="IPR003439">
    <property type="entry name" value="ABC_transporter-like_ATP-bd"/>
</dbReference>
<dbReference type="RefSeq" id="WP_309769238.1">
    <property type="nucleotide sequence ID" value="NZ_JAVIZC010000001.1"/>
</dbReference>
<dbReference type="InterPro" id="IPR027417">
    <property type="entry name" value="P-loop_NTPase"/>
</dbReference>
<keyword evidence="8" id="KW-0406">Ion transport</keyword>
<dbReference type="GO" id="GO:0006826">
    <property type="term" value="P:iron ion transport"/>
    <property type="evidence" value="ECO:0007669"/>
    <property type="project" value="UniProtKB-KW"/>
</dbReference>
<evidence type="ECO:0000256" key="1">
    <source>
        <dbReference type="ARBA" id="ARBA00004202"/>
    </source>
</evidence>
<dbReference type="InterPro" id="IPR051535">
    <property type="entry name" value="Siderophore_ABC-ATPase"/>
</dbReference>
<dbReference type="InterPro" id="IPR038729">
    <property type="entry name" value="Rad50/SbcC_AAA"/>
</dbReference>
<dbReference type="CDD" id="cd00267">
    <property type="entry name" value="ABC_ATPase"/>
    <property type="match status" value="1"/>
</dbReference>
<name>A0AAJ2B8M1_9HYPH</name>
<accession>A0AAJ2B8M1</accession>
<dbReference type="GO" id="GO:0006302">
    <property type="term" value="P:double-strand break repair"/>
    <property type="evidence" value="ECO:0007669"/>
    <property type="project" value="InterPro"/>
</dbReference>
<dbReference type="InterPro" id="IPR003593">
    <property type="entry name" value="AAA+_ATPase"/>
</dbReference>
<evidence type="ECO:0000259" key="10">
    <source>
        <dbReference type="PROSITE" id="PS50893"/>
    </source>
</evidence>
<sequence length="255" mass="28473">MMRKTRLTNLPAPYLKRLSVKDDATLGDQYPFNLPWFDKDFVLDFATPLTIIVGENGTGKSTLIEAVAALCGFDEAGGGKGYMPVDHSRAVDRSGALLGAALRAAWLPKVTTGWFFRAESFFSVARYLDEAARDAYAAPPDFLSWSHGEGFVRFFEERMSRQGLYLLDEPESALSPNRQLELLRLLHRVQQSASAQIIMATHSPILMAVPGARLLEITRGGLVETRLEETQHFKLYRDFASDPGDFIQRALSEEI</sequence>
<comment type="caution">
    <text evidence="11">The sequence shown here is derived from an EMBL/GenBank/DDBJ whole genome shotgun (WGS) entry which is preliminary data.</text>
</comment>
<evidence type="ECO:0000313" key="11">
    <source>
        <dbReference type="EMBL" id="MDR6100097.1"/>
    </source>
</evidence>
<keyword evidence="6" id="KW-0067">ATP-binding</keyword>
<evidence type="ECO:0000256" key="6">
    <source>
        <dbReference type="ARBA" id="ARBA00022840"/>
    </source>
</evidence>
<gene>
    <name evidence="11" type="ORF">QE369_000275</name>
</gene>
<comment type="subcellular location">
    <subcellularLocation>
        <location evidence="1">Cell membrane</location>
        <topology evidence="1">Peripheral membrane protein</topology>
    </subcellularLocation>
</comment>
<keyword evidence="2" id="KW-0813">Transport</keyword>
<dbReference type="PANTHER" id="PTHR42771">
    <property type="entry name" value="IRON(3+)-HYDROXAMATE IMPORT ATP-BINDING PROTEIN FHUC"/>
    <property type="match status" value="1"/>
</dbReference>
<dbReference type="Gene3D" id="3.40.50.300">
    <property type="entry name" value="P-loop containing nucleotide triphosphate hydrolases"/>
    <property type="match status" value="2"/>
</dbReference>
<dbReference type="InterPro" id="IPR003959">
    <property type="entry name" value="ATPase_AAA_core"/>
</dbReference>